<dbReference type="AlphaFoldDB" id="A0AAW8Q153"/>
<reference evidence="1" key="1">
    <citation type="submission" date="2023-06" db="EMBL/GenBank/DDBJ databases">
        <title>Genomic Diversity of Vibrio spp. and Metagenomic Analysis of Pathogens in Florida Gulf Coastal Waters Following Hurricane Ian.</title>
        <authorList>
            <person name="Brumfield K.D."/>
        </authorList>
    </citation>
    <scope>NUCLEOTIDE SEQUENCE</scope>
    <source>
        <strain evidence="1">WBS2B-138</strain>
    </source>
</reference>
<evidence type="ECO:0000313" key="2">
    <source>
        <dbReference type="Proteomes" id="UP001253193"/>
    </source>
</evidence>
<dbReference type="RefSeq" id="WP_311020281.1">
    <property type="nucleotide sequence ID" value="NZ_JAUHGG010000003.1"/>
</dbReference>
<sequence length="281" mass="31519">MKNFSITICTSNATTYAADYSNLIERTLGMNGFAQMYGLENGNNKYMVCNLYAVLDSRDMETGDISIDLTFDGFRKAVFVTGDRNPEYNTRLMESLEQKYGNLEENNIAVHYLNDATVLDAAHGYLDALQINDRIREGDSLTDLAVCRFFHGLYGRTLSKEKSEINTDFTALVAKEFFDNELDIALFNRSVGNAHILGFFNEEGFRSSEAYETFRKSKTVMDSGLESSLSHVVLMSEVQGDQVNAHVEIYIKGRGLVFSGQVSNPFAFSQVARSLGINHSW</sequence>
<name>A0AAW8Q153_VIBPH</name>
<accession>A0AAW8Q153</accession>
<evidence type="ECO:0000313" key="1">
    <source>
        <dbReference type="EMBL" id="MDS1821395.1"/>
    </source>
</evidence>
<dbReference type="Proteomes" id="UP001253193">
    <property type="component" value="Unassembled WGS sequence"/>
</dbReference>
<dbReference type="EMBL" id="JAUHGG010000003">
    <property type="protein sequence ID" value="MDS1821395.1"/>
    <property type="molecule type" value="Genomic_DNA"/>
</dbReference>
<gene>
    <name evidence="1" type="ORF">QX249_12055</name>
</gene>
<proteinExistence type="predicted"/>
<organism evidence="1 2">
    <name type="scientific">Vibrio parahaemolyticus</name>
    <dbReference type="NCBI Taxonomy" id="670"/>
    <lineage>
        <taxon>Bacteria</taxon>
        <taxon>Pseudomonadati</taxon>
        <taxon>Pseudomonadota</taxon>
        <taxon>Gammaproteobacteria</taxon>
        <taxon>Vibrionales</taxon>
        <taxon>Vibrionaceae</taxon>
        <taxon>Vibrio</taxon>
    </lineage>
</organism>
<comment type="caution">
    <text evidence="1">The sequence shown here is derived from an EMBL/GenBank/DDBJ whole genome shotgun (WGS) entry which is preliminary data.</text>
</comment>
<protein>
    <submittedName>
        <fullName evidence="1">Uncharacterized protein</fullName>
    </submittedName>
</protein>